<accession>A0A4C2A2Q2</accession>
<name>A0A4C2A2Q2_EUMVA</name>
<organism evidence="1 2">
    <name type="scientific">Eumeta variegata</name>
    <name type="common">Bagworm moth</name>
    <name type="synonym">Eumeta japonica</name>
    <dbReference type="NCBI Taxonomy" id="151549"/>
    <lineage>
        <taxon>Eukaryota</taxon>
        <taxon>Metazoa</taxon>
        <taxon>Ecdysozoa</taxon>
        <taxon>Arthropoda</taxon>
        <taxon>Hexapoda</taxon>
        <taxon>Insecta</taxon>
        <taxon>Pterygota</taxon>
        <taxon>Neoptera</taxon>
        <taxon>Endopterygota</taxon>
        <taxon>Lepidoptera</taxon>
        <taxon>Glossata</taxon>
        <taxon>Ditrysia</taxon>
        <taxon>Tineoidea</taxon>
        <taxon>Psychidae</taxon>
        <taxon>Oiketicinae</taxon>
        <taxon>Eumeta</taxon>
    </lineage>
</organism>
<evidence type="ECO:0000313" key="1">
    <source>
        <dbReference type="EMBL" id="GBP94022.1"/>
    </source>
</evidence>
<protein>
    <submittedName>
        <fullName evidence="1">Uncharacterized protein</fullName>
    </submittedName>
</protein>
<dbReference type="AlphaFoldDB" id="A0A4C2A2Q2"/>
<comment type="caution">
    <text evidence="1">The sequence shown here is derived from an EMBL/GenBank/DDBJ whole genome shotgun (WGS) entry which is preliminary data.</text>
</comment>
<dbReference type="EMBL" id="BGZK01002447">
    <property type="protein sequence ID" value="GBP94022.1"/>
    <property type="molecule type" value="Genomic_DNA"/>
</dbReference>
<sequence>MLVCLKDNPPLRITEIKILRYAGDVTVDKVRNEYIRGMFKLNEIKRKMRENRLRCYRHVIRRKEDHMTRIVMAIEEGNRNKGMPTDYLDEHRHKGHLDNEPNDWNDAKSTRIAKKYLKC</sequence>
<dbReference type="OrthoDB" id="424543at2759"/>
<reference evidence="1 2" key="1">
    <citation type="journal article" date="2019" name="Commun. Biol.">
        <title>The bagworm genome reveals a unique fibroin gene that provides high tensile strength.</title>
        <authorList>
            <person name="Kono N."/>
            <person name="Nakamura H."/>
            <person name="Ohtoshi R."/>
            <person name="Tomita M."/>
            <person name="Numata K."/>
            <person name="Arakawa K."/>
        </authorList>
    </citation>
    <scope>NUCLEOTIDE SEQUENCE [LARGE SCALE GENOMIC DNA]</scope>
</reference>
<proteinExistence type="predicted"/>
<dbReference type="Proteomes" id="UP000299102">
    <property type="component" value="Unassembled WGS sequence"/>
</dbReference>
<evidence type="ECO:0000313" key="2">
    <source>
        <dbReference type="Proteomes" id="UP000299102"/>
    </source>
</evidence>
<keyword evidence="2" id="KW-1185">Reference proteome</keyword>
<gene>
    <name evidence="1" type="ORF">EVAR_103765_1</name>
</gene>